<dbReference type="Pfam" id="PF13175">
    <property type="entry name" value="AAA_15"/>
    <property type="match status" value="1"/>
</dbReference>
<dbReference type="Proteomes" id="UP000002213">
    <property type="component" value="Chromosome"/>
</dbReference>
<protein>
    <submittedName>
        <fullName evidence="3">ATP-dependent endonuclease of the OLD family-like protein</fullName>
    </submittedName>
</protein>
<keyword evidence="3" id="KW-0255">Endonuclease</keyword>
<dbReference type="PANTHER" id="PTHR43581:SF4">
    <property type="entry name" value="ATP_GTP PHOSPHATASE"/>
    <property type="match status" value="1"/>
</dbReference>
<dbReference type="GO" id="GO:0004519">
    <property type="term" value="F:endonuclease activity"/>
    <property type="evidence" value="ECO:0007669"/>
    <property type="project" value="UniProtKB-KW"/>
</dbReference>
<feature type="domain" description="Endonuclease GajA/Old nuclease/RecF-like AAA" evidence="1">
    <location>
        <begin position="1"/>
        <end position="384"/>
    </location>
</feature>
<keyword evidence="3" id="KW-0378">Hydrolase</keyword>
<dbReference type="AlphaFoldDB" id="C6WN28"/>
<organism evidence="3 4">
    <name type="scientific">Actinosynnema mirum (strain ATCC 29888 / DSM 43827 / JCM 3225 / NBRC 14064 / NCIMB 13271 / NRRL B-12336 / IMRU 3971 / 101)</name>
    <dbReference type="NCBI Taxonomy" id="446462"/>
    <lineage>
        <taxon>Bacteria</taxon>
        <taxon>Bacillati</taxon>
        <taxon>Actinomycetota</taxon>
        <taxon>Actinomycetes</taxon>
        <taxon>Pseudonocardiales</taxon>
        <taxon>Pseudonocardiaceae</taxon>
        <taxon>Actinosynnema</taxon>
    </lineage>
</organism>
<feature type="domain" description="OLD protein-like TOPRIM" evidence="2">
    <location>
        <begin position="446"/>
        <end position="512"/>
    </location>
</feature>
<evidence type="ECO:0000313" key="3">
    <source>
        <dbReference type="EMBL" id="ACU38541.1"/>
    </source>
</evidence>
<dbReference type="OrthoDB" id="3237462at2"/>
<dbReference type="RefSeq" id="WP_015803428.1">
    <property type="nucleotide sequence ID" value="NC_013093.1"/>
</dbReference>
<evidence type="ECO:0000259" key="1">
    <source>
        <dbReference type="Pfam" id="PF13175"/>
    </source>
</evidence>
<dbReference type="SUPFAM" id="SSF52540">
    <property type="entry name" value="P-loop containing nucleoside triphosphate hydrolases"/>
    <property type="match status" value="1"/>
</dbReference>
<dbReference type="EMBL" id="CP001630">
    <property type="protein sequence ID" value="ACU38541.1"/>
    <property type="molecule type" value="Genomic_DNA"/>
</dbReference>
<evidence type="ECO:0000259" key="2">
    <source>
        <dbReference type="Pfam" id="PF20469"/>
    </source>
</evidence>
<gene>
    <name evidence="3" type="ordered locus">Amir_4711</name>
</gene>
<dbReference type="Gene3D" id="3.40.50.300">
    <property type="entry name" value="P-loop containing nucleotide triphosphate hydrolases"/>
    <property type="match status" value="1"/>
</dbReference>
<dbReference type="KEGG" id="ami:Amir_4711"/>
<accession>C6WN28</accession>
<dbReference type="InterPro" id="IPR034139">
    <property type="entry name" value="TOPRIM_OLD"/>
</dbReference>
<keyword evidence="4" id="KW-1185">Reference proteome</keyword>
<dbReference type="STRING" id="446462.Amir_4711"/>
<dbReference type="HOGENOM" id="CLU_017618_1_0_11"/>
<evidence type="ECO:0000313" key="4">
    <source>
        <dbReference type="Proteomes" id="UP000002213"/>
    </source>
</evidence>
<dbReference type="eggNOG" id="COG0419">
    <property type="taxonomic scope" value="Bacteria"/>
</dbReference>
<sequence>MRISKVRIKNFRCLADVEVRFDQVTTLIGPNGVGKSTVLRALDWFFNGTKPGALLDEDRTGGAEGDVVVEVEFDQLTDADREELGKHVPAQSERCVIWKIRRADGTELMSANARAFQGFAWIREVAGAAEMRVRYQQVRTDLPDLGLPAVRSKPEVEAALKAWELANPDRLDDAEVAVTNLFGFNGQAKMSGLFDYVFVSADMRVEEEAKDGRSALVGRILERTVDRTAADADIKALAADVESRQDGIFAKNFAKQLSTLSASLSEAVGQYTVGRAVKVQATKQKIEPPRTQFSLSVTDSSVDTPVEKQGHGFQRTLLIAALQLLAKHGNAERGSGAICLAIEEPELFQHPVQARTFASVLRTLAEDDAQNIQVAYATHSPHFIDPSRFEQVRRVTRDPKPEKGCAPTVTVRSASVESVEKRLVGYFDNVRNRLPAIAETALAEALFSSGAILAEGSSDKAVITGLAEKSSKTSLLNCGVTVVDMNGKSNLFIGHAVLAELGVPCYVVFDGDLGLEGRKRLNAQPDKEDPETWAKKFEADLAAALAKNTKDNRNLLQYLGTTPSDYPETCAHASYAAFVDTIEPLLAAEWPGWQEKLSEVMKDNLIAGRKNALAYLLTARQITSEPPEFFTALLRHARNMVSADPAGG</sequence>
<dbReference type="CDD" id="cd01026">
    <property type="entry name" value="TOPRIM_OLD"/>
    <property type="match status" value="1"/>
</dbReference>
<name>C6WN28_ACTMD</name>
<dbReference type="InterPro" id="IPR027417">
    <property type="entry name" value="P-loop_NTPase"/>
</dbReference>
<dbReference type="InterPro" id="IPR051396">
    <property type="entry name" value="Bact_Antivir_Def_Nuclease"/>
</dbReference>
<dbReference type="PANTHER" id="PTHR43581">
    <property type="entry name" value="ATP/GTP PHOSPHATASE"/>
    <property type="match status" value="1"/>
</dbReference>
<proteinExistence type="predicted"/>
<dbReference type="eggNOG" id="COG3593">
    <property type="taxonomic scope" value="Bacteria"/>
</dbReference>
<dbReference type="InterPro" id="IPR041685">
    <property type="entry name" value="AAA_GajA/Old/RecF-like"/>
</dbReference>
<keyword evidence="3" id="KW-0540">Nuclease</keyword>
<reference evidence="3 4" key="1">
    <citation type="journal article" date="2009" name="Stand. Genomic Sci.">
        <title>Complete genome sequence of Actinosynnema mirum type strain (101).</title>
        <authorList>
            <person name="Land M."/>
            <person name="Lapidus A."/>
            <person name="Mayilraj S."/>
            <person name="Chen F."/>
            <person name="Copeland A."/>
            <person name="Del Rio T.G."/>
            <person name="Nolan M."/>
            <person name="Lucas S."/>
            <person name="Tice H."/>
            <person name="Cheng J.F."/>
            <person name="Chertkov O."/>
            <person name="Bruce D."/>
            <person name="Goodwin L."/>
            <person name="Pitluck S."/>
            <person name="Rohde M."/>
            <person name="Goker M."/>
            <person name="Pati A."/>
            <person name="Ivanova N."/>
            <person name="Mavromatis K."/>
            <person name="Chen A."/>
            <person name="Palaniappan K."/>
            <person name="Hauser L."/>
            <person name="Chang Y.J."/>
            <person name="Jeffries C.C."/>
            <person name="Brettin T."/>
            <person name="Detter J.C."/>
            <person name="Han C."/>
            <person name="Chain P."/>
            <person name="Tindall B.J."/>
            <person name="Bristow J."/>
            <person name="Eisen J.A."/>
            <person name="Markowitz V."/>
            <person name="Hugenholtz P."/>
            <person name="Kyrpides N.C."/>
            <person name="Klenk H.P."/>
        </authorList>
    </citation>
    <scope>NUCLEOTIDE SEQUENCE [LARGE SCALE GENOMIC DNA]</scope>
    <source>
        <strain evidence="4">ATCC 29888 / DSM 43827 / JCM 3225 / NBRC 14064 / NCIMB 13271 / NRRL B-12336 / IMRU 3971 / 101</strain>
    </source>
</reference>
<dbReference type="Pfam" id="PF20469">
    <property type="entry name" value="OLD-like_TOPRIM"/>
    <property type="match status" value="1"/>
</dbReference>